<sequence length="124" mass="14110">MVMIADATRNRSSNSGKKGRYFRRKKGSGKIEEFFIAILGDELTKTPFPMLGRRIGTKSSAISRVKGESQEIGTQITVISVRRIPLHHLYGLVLFLPNKDSRPKYAKARRRCKGRAFANIWICR</sequence>
<evidence type="ECO:0000313" key="2">
    <source>
        <dbReference type="EMBL" id="RRJ62564.1"/>
    </source>
</evidence>
<protein>
    <submittedName>
        <fullName evidence="2">Uncharacterized protein</fullName>
    </submittedName>
</protein>
<name>A0A3P3TXQ2_9BACL</name>
<dbReference type="Proteomes" id="UP000267017">
    <property type="component" value="Unassembled WGS sequence"/>
</dbReference>
<keyword evidence="3" id="KW-1185">Reference proteome</keyword>
<reference evidence="2 3" key="1">
    <citation type="submission" date="2018-11" db="EMBL/GenBank/DDBJ databases">
        <title>Genome sequencing of Paenibacillus sp. KCOM 3021 (= ChDC PVNT-B20).</title>
        <authorList>
            <person name="Kook J.-K."/>
            <person name="Park S.-N."/>
            <person name="Lim Y.K."/>
        </authorList>
    </citation>
    <scope>NUCLEOTIDE SEQUENCE [LARGE SCALE GENOMIC DNA]</scope>
    <source>
        <strain evidence="2 3">KCOM 3021</strain>
    </source>
</reference>
<evidence type="ECO:0000256" key="1">
    <source>
        <dbReference type="SAM" id="MobiDB-lite"/>
    </source>
</evidence>
<gene>
    <name evidence="2" type="ORF">EHV15_06070</name>
</gene>
<dbReference type="EMBL" id="RRCN01000001">
    <property type="protein sequence ID" value="RRJ62564.1"/>
    <property type="molecule type" value="Genomic_DNA"/>
</dbReference>
<comment type="caution">
    <text evidence="2">The sequence shown here is derived from an EMBL/GenBank/DDBJ whole genome shotgun (WGS) entry which is preliminary data.</text>
</comment>
<evidence type="ECO:0000313" key="3">
    <source>
        <dbReference type="Proteomes" id="UP000267017"/>
    </source>
</evidence>
<dbReference type="AlphaFoldDB" id="A0A3P3TXQ2"/>
<dbReference type="RefSeq" id="WP_128630451.1">
    <property type="nucleotide sequence ID" value="NZ_RRCN01000001.1"/>
</dbReference>
<feature type="region of interest" description="Disordered" evidence="1">
    <location>
        <begin position="1"/>
        <end position="22"/>
    </location>
</feature>
<proteinExistence type="predicted"/>
<accession>A0A3P3TXQ2</accession>
<organism evidence="2 3">
    <name type="scientific">Paenibacillus oralis</name>
    <dbReference type="NCBI Taxonomy" id="2490856"/>
    <lineage>
        <taxon>Bacteria</taxon>
        <taxon>Bacillati</taxon>
        <taxon>Bacillota</taxon>
        <taxon>Bacilli</taxon>
        <taxon>Bacillales</taxon>
        <taxon>Paenibacillaceae</taxon>
        <taxon>Paenibacillus</taxon>
    </lineage>
</organism>